<evidence type="ECO:0000256" key="4">
    <source>
        <dbReference type="ARBA" id="ARBA00023172"/>
    </source>
</evidence>
<gene>
    <name evidence="8" type="ORF">AWB68_08532</name>
</gene>
<organism evidence="8 9">
    <name type="scientific">Caballeronia choica</name>
    <dbReference type="NCBI Taxonomy" id="326476"/>
    <lineage>
        <taxon>Bacteria</taxon>
        <taxon>Pseudomonadati</taxon>
        <taxon>Pseudomonadota</taxon>
        <taxon>Betaproteobacteria</taxon>
        <taxon>Burkholderiales</taxon>
        <taxon>Burkholderiaceae</taxon>
        <taxon>Caballeronia</taxon>
    </lineage>
</organism>
<dbReference type="AlphaFoldDB" id="A0A158L355"/>
<dbReference type="PROSITE" id="PS51900">
    <property type="entry name" value="CB"/>
    <property type="match status" value="1"/>
</dbReference>
<keyword evidence="9" id="KW-1185">Reference proteome</keyword>
<dbReference type="CDD" id="cd00397">
    <property type="entry name" value="DNA_BRE_C"/>
    <property type="match status" value="1"/>
</dbReference>
<dbReference type="InterPro" id="IPR004107">
    <property type="entry name" value="Integrase_SAM-like_N"/>
</dbReference>
<feature type="domain" description="Tyr recombinase" evidence="6">
    <location>
        <begin position="152"/>
        <end position="335"/>
    </location>
</feature>
<dbReference type="GO" id="GO:0003677">
    <property type="term" value="F:DNA binding"/>
    <property type="evidence" value="ECO:0007669"/>
    <property type="project" value="UniProtKB-UniRule"/>
</dbReference>
<feature type="domain" description="Core-binding (CB)" evidence="7">
    <location>
        <begin position="18"/>
        <end position="117"/>
    </location>
</feature>
<dbReference type="OrthoDB" id="9057547at2"/>
<reference evidence="8" key="1">
    <citation type="submission" date="2016-01" db="EMBL/GenBank/DDBJ databases">
        <authorList>
            <person name="Peeters C."/>
        </authorList>
    </citation>
    <scope>NUCLEOTIDE SEQUENCE [LARGE SCALE GENOMIC DNA]</scope>
    <source>
        <strain evidence="8">LMG 22940</strain>
    </source>
</reference>
<dbReference type="Pfam" id="PF00589">
    <property type="entry name" value="Phage_integrase"/>
    <property type="match status" value="1"/>
</dbReference>
<dbReference type="InterPro" id="IPR002104">
    <property type="entry name" value="Integrase_catalytic"/>
</dbReference>
<comment type="similarity">
    <text evidence="1">Belongs to the 'phage' integrase family.</text>
</comment>
<dbReference type="GO" id="GO:0006310">
    <property type="term" value="P:DNA recombination"/>
    <property type="evidence" value="ECO:0007669"/>
    <property type="project" value="UniProtKB-KW"/>
</dbReference>
<dbReference type="Proteomes" id="UP000054770">
    <property type="component" value="Unassembled WGS sequence"/>
</dbReference>
<name>A0A158L355_9BURK</name>
<accession>A0A158L355</accession>
<evidence type="ECO:0000256" key="3">
    <source>
        <dbReference type="ARBA" id="ARBA00023125"/>
    </source>
</evidence>
<sequence>MTASNAVVEPVWERYPLIASNSYARRWIQSCVMLGLARNTVAAYMNAVEGFLRFAQDRSLDLRSVSRETIAQYVGELRTQPRRANANVIRIDSGGFLSNATLQQRLTAVRLLFEFLVDEGLIRTNPVSRGRYTASSHFGACGERSLIQKFHKLPWIPTEAQWMALLDVVRDEPKRNRCMLAFAYDAALRREELCQLRGSDLDPAHRLLRIRAETTKGRRERVVPYSDTSGELLRDYLRHRHVLAGDRHALFLSESPRNHGAPITLWTWSKVVRSIALRADVPAFSTHTLRHLCLTDLARSGWQLHEIARFAGHQNLETTRQYVHLSGHDLAERFAKTMRQIHAWRVDALACVADAE</sequence>
<dbReference type="Gene3D" id="1.10.443.10">
    <property type="entry name" value="Intergrase catalytic core"/>
    <property type="match status" value="1"/>
</dbReference>
<evidence type="ECO:0000313" key="9">
    <source>
        <dbReference type="Proteomes" id="UP000054770"/>
    </source>
</evidence>
<evidence type="ECO:0000259" key="6">
    <source>
        <dbReference type="PROSITE" id="PS51898"/>
    </source>
</evidence>
<proteinExistence type="inferred from homology"/>
<evidence type="ECO:0000256" key="5">
    <source>
        <dbReference type="PROSITE-ProRule" id="PRU01248"/>
    </source>
</evidence>
<evidence type="ECO:0000313" key="8">
    <source>
        <dbReference type="EMBL" id="SAL87772.1"/>
    </source>
</evidence>
<evidence type="ECO:0000259" key="7">
    <source>
        <dbReference type="PROSITE" id="PS51900"/>
    </source>
</evidence>
<dbReference type="Gene3D" id="1.10.150.130">
    <property type="match status" value="1"/>
</dbReference>
<dbReference type="InterPro" id="IPR011010">
    <property type="entry name" value="DNA_brk_join_enz"/>
</dbReference>
<keyword evidence="2" id="KW-0229">DNA integration</keyword>
<dbReference type="EMBL" id="FCON02000322">
    <property type="protein sequence ID" value="SAL87772.1"/>
    <property type="molecule type" value="Genomic_DNA"/>
</dbReference>
<protein>
    <submittedName>
        <fullName evidence="8">Site-specific tyrosine recombinase XerD</fullName>
    </submittedName>
</protein>
<dbReference type="Pfam" id="PF02899">
    <property type="entry name" value="Phage_int_SAM_1"/>
    <property type="match status" value="1"/>
</dbReference>
<dbReference type="InterPro" id="IPR044068">
    <property type="entry name" value="CB"/>
</dbReference>
<comment type="caution">
    <text evidence="8">The sequence shown here is derived from an EMBL/GenBank/DDBJ whole genome shotgun (WGS) entry which is preliminary data.</text>
</comment>
<keyword evidence="4" id="KW-0233">DNA recombination</keyword>
<dbReference type="PANTHER" id="PTHR30349">
    <property type="entry name" value="PHAGE INTEGRASE-RELATED"/>
    <property type="match status" value="1"/>
</dbReference>
<dbReference type="RefSeq" id="WP_087650222.1">
    <property type="nucleotide sequence ID" value="NZ_FCON02000322.1"/>
</dbReference>
<dbReference type="PANTHER" id="PTHR30349:SF41">
    <property type="entry name" value="INTEGRASE_RECOMBINASE PROTEIN MJ0367-RELATED"/>
    <property type="match status" value="1"/>
</dbReference>
<dbReference type="InterPro" id="IPR010998">
    <property type="entry name" value="Integrase_recombinase_N"/>
</dbReference>
<evidence type="ECO:0000256" key="2">
    <source>
        <dbReference type="ARBA" id="ARBA00022908"/>
    </source>
</evidence>
<evidence type="ECO:0000256" key="1">
    <source>
        <dbReference type="ARBA" id="ARBA00008857"/>
    </source>
</evidence>
<dbReference type="InterPro" id="IPR050090">
    <property type="entry name" value="Tyrosine_recombinase_XerCD"/>
</dbReference>
<keyword evidence="3 5" id="KW-0238">DNA-binding</keyword>
<dbReference type="InterPro" id="IPR013762">
    <property type="entry name" value="Integrase-like_cat_sf"/>
</dbReference>
<dbReference type="SUPFAM" id="SSF56349">
    <property type="entry name" value="DNA breaking-rejoining enzymes"/>
    <property type="match status" value="1"/>
</dbReference>
<dbReference type="PROSITE" id="PS51898">
    <property type="entry name" value="TYR_RECOMBINASE"/>
    <property type="match status" value="1"/>
</dbReference>
<dbReference type="GO" id="GO:0015074">
    <property type="term" value="P:DNA integration"/>
    <property type="evidence" value="ECO:0007669"/>
    <property type="project" value="UniProtKB-KW"/>
</dbReference>